<feature type="transmembrane region" description="Helical" evidence="2">
    <location>
        <begin position="180"/>
        <end position="204"/>
    </location>
</feature>
<feature type="region of interest" description="Disordered" evidence="1">
    <location>
        <begin position="333"/>
        <end position="355"/>
    </location>
</feature>
<feature type="domain" description="DUF6534" evidence="3">
    <location>
        <begin position="189"/>
        <end position="276"/>
    </location>
</feature>
<dbReference type="Proteomes" id="UP000006352">
    <property type="component" value="Unassembled WGS sequence"/>
</dbReference>
<evidence type="ECO:0000313" key="4">
    <source>
        <dbReference type="EMBL" id="CCM00145.1"/>
    </source>
</evidence>
<evidence type="ECO:0000256" key="2">
    <source>
        <dbReference type="SAM" id="Phobius"/>
    </source>
</evidence>
<evidence type="ECO:0000313" key="5">
    <source>
        <dbReference type="Proteomes" id="UP000006352"/>
    </source>
</evidence>
<evidence type="ECO:0000256" key="1">
    <source>
        <dbReference type="SAM" id="MobiDB-lite"/>
    </source>
</evidence>
<accession>J4GMK4</accession>
<feature type="transmembrane region" description="Helical" evidence="2">
    <location>
        <begin position="224"/>
        <end position="245"/>
    </location>
</feature>
<dbReference type="PANTHER" id="PTHR40465:SF1">
    <property type="entry name" value="DUF6534 DOMAIN-CONTAINING PROTEIN"/>
    <property type="match status" value="1"/>
</dbReference>
<keyword evidence="2" id="KW-1133">Transmembrane helix</keyword>
<dbReference type="EMBL" id="HE796967">
    <property type="protein sequence ID" value="CCM00145.1"/>
    <property type="molecule type" value="Genomic_DNA"/>
</dbReference>
<feature type="transmembrane region" description="Helical" evidence="2">
    <location>
        <begin position="52"/>
        <end position="70"/>
    </location>
</feature>
<dbReference type="InterPro" id="IPR045339">
    <property type="entry name" value="DUF6534"/>
</dbReference>
<keyword evidence="2" id="KW-0812">Transmembrane</keyword>
<dbReference type="PANTHER" id="PTHR40465">
    <property type="entry name" value="CHROMOSOME 1, WHOLE GENOME SHOTGUN SEQUENCE"/>
    <property type="match status" value="1"/>
</dbReference>
<feature type="transmembrane region" description="Helical" evidence="2">
    <location>
        <begin position="251"/>
        <end position="269"/>
    </location>
</feature>
<reference evidence="4 5" key="1">
    <citation type="journal article" date="2012" name="Appl. Environ. Microbiol.">
        <title>Short-read sequencing for genomic analysis of the brown rot fungus Fibroporia radiculosa.</title>
        <authorList>
            <person name="Tang J.D."/>
            <person name="Perkins A.D."/>
            <person name="Sonstegard T.S."/>
            <person name="Schroeder S.G."/>
            <person name="Burgess S.C."/>
            <person name="Diehl S.V."/>
        </authorList>
    </citation>
    <scope>NUCLEOTIDE SEQUENCE [LARGE SCALE GENOMIC DNA]</scope>
    <source>
        <strain evidence="4 5">TFFH 294</strain>
    </source>
</reference>
<protein>
    <recommendedName>
        <fullName evidence="3">DUF6534 domain-containing protein</fullName>
    </recommendedName>
</protein>
<feature type="transmembrane region" description="Helical" evidence="2">
    <location>
        <begin position="15"/>
        <end position="40"/>
    </location>
</feature>
<feature type="transmembrane region" description="Helical" evidence="2">
    <location>
        <begin position="90"/>
        <end position="111"/>
    </location>
</feature>
<evidence type="ECO:0000259" key="3">
    <source>
        <dbReference type="Pfam" id="PF20152"/>
    </source>
</evidence>
<dbReference type="OrthoDB" id="3206554at2759"/>
<organism evidence="4 5">
    <name type="scientific">Fibroporia radiculosa</name>
    <dbReference type="NCBI Taxonomy" id="599839"/>
    <lineage>
        <taxon>Eukaryota</taxon>
        <taxon>Fungi</taxon>
        <taxon>Dikarya</taxon>
        <taxon>Basidiomycota</taxon>
        <taxon>Agaricomycotina</taxon>
        <taxon>Agaricomycetes</taxon>
        <taxon>Polyporales</taxon>
        <taxon>Fibroporiaceae</taxon>
        <taxon>Fibroporia</taxon>
    </lineage>
</organism>
<gene>
    <name evidence="4" type="ORF">FIBRA_02172</name>
</gene>
<keyword evidence="5" id="KW-1185">Reference proteome</keyword>
<dbReference type="Pfam" id="PF20152">
    <property type="entry name" value="DUF6534"/>
    <property type="match status" value="1"/>
</dbReference>
<name>J4GMK4_9APHY</name>
<dbReference type="STRING" id="599839.J4GMK4"/>
<sequence>MSSFQVTPSNLTGSLGGLLIGGLAATALSGVVVMQTILYFRIFERDESGLKLVVGAICFLDILHTCMVWAADWMYMVDSFGNMNITNHVFWPAGVTIALTAATTVTVHLFFSYRLFRLSKGNYFITLPLVLLALARFASATATSIELFVHLLVPEFPGPHHDVFRIKLGQFSEFYAHFRWLFTLGLSLSTAVDVMITFSLCTYLRRSRRGGTGRLDNILDSMTLYTIENGMATCIATAISLVFWLVKPHELVYLGLHFAISKLYSNSFLASMNARKLLRAQHVSNSESGGHGFPASLSNRFSRRHRQSVQETVDLSGTKMQITVDKTVDYVIDNPLPSPTSHQEMSDIKSHPHAV</sequence>
<dbReference type="AlphaFoldDB" id="J4GMK4"/>
<proteinExistence type="predicted"/>
<feature type="compositionally biased region" description="Basic and acidic residues" evidence="1">
    <location>
        <begin position="344"/>
        <end position="355"/>
    </location>
</feature>
<dbReference type="InParanoid" id="J4GMK4"/>
<keyword evidence="2" id="KW-0472">Membrane</keyword>
<dbReference type="HOGENOM" id="CLU_046025_0_0_1"/>
<dbReference type="GeneID" id="24095056"/>
<dbReference type="RefSeq" id="XP_012179428.1">
    <property type="nucleotide sequence ID" value="XM_012324038.1"/>
</dbReference>
<feature type="transmembrane region" description="Helical" evidence="2">
    <location>
        <begin position="123"/>
        <end position="145"/>
    </location>
</feature>